<dbReference type="GO" id="GO:1990269">
    <property type="term" value="F:RNA polymerase II C-terminal domain phosphoserine binding"/>
    <property type="evidence" value="ECO:0007669"/>
    <property type="project" value="TreeGrafter"/>
</dbReference>
<feature type="compositionally biased region" description="Basic and acidic residues" evidence="5">
    <location>
        <begin position="131"/>
        <end position="151"/>
    </location>
</feature>
<dbReference type="AlphaFoldDB" id="A0A165K9C5"/>
<dbReference type="GO" id="GO:0003677">
    <property type="term" value="F:DNA binding"/>
    <property type="evidence" value="ECO:0007669"/>
    <property type="project" value="InterPro"/>
</dbReference>
<feature type="compositionally biased region" description="Basic and acidic residues" evidence="5">
    <location>
        <begin position="393"/>
        <end position="402"/>
    </location>
</feature>
<dbReference type="InterPro" id="IPR036128">
    <property type="entry name" value="Plus3-like_sf"/>
</dbReference>
<dbReference type="Pfam" id="PF03126">
    <property type="entry name" value="Plus-3"/>
    <property type="match status" value="1"/>
</dbReference>
<dbReference type="Gene3D" id="3.90.70.200">
    <property type="entry name" value="Plus-3 domain"/>
    <property type="match status" value="1"/>
</dbReference>
<evidence type="ECO:0000313" key="7">
    <source>
        <dbReference type="EMBL" id="KZV95994.1"/>
    </source>
</evidence>
<proteinExistence type="predicted"/>
<dbReference type="PROSITE" id="PS51360">
    <property type="entry name" value="PLUS3"/>
    <property type="match status" value="1"/>
</dbReference>
<dbReference type="SMART" id="SM00719">
    <property type="entry name" value="Plus3"/>
    <property type="match status" value="1"/>
</dbReference>
<feature type="region of interest" description="Disordered" evidence="5">
    <location>
        <begin position="350"/>
        <end position="373"/>
    </location>
</feature>
<dbReference type="InParanoid" id="A0A165K9C5"/>
<evidence type="ECO:0000256" key="1">
    <source>
        <dbReference type="ARBA" id="ARBA00004123"/>
    </source>
</evidence>
<dbReference type="OrthoDB" id="166375at2759"/>
<keyword evidence="2" id="KW-0805">Transcription regulation</keyword>
<protein>
    <submittedName>
        <fullName evidence="7">Plus-3-domain-containing protein</fullName>
    </submittedName>
</protein>
<feature type="region of interest" description="Disordered" evidence="5">
    <location>
        <begin position="393"/>
        <end position="452"/>
    </location>
</feature>
<dbReference type="Proteomes" id="UP000077266">
    <property type="component" value="Unassembled WGS sequence"/>
</dbReference>
<evidence type="ECO:0000256" key="3">
    <source>
        <dbReference type="ARBA" id="ARBA00023163"/>
    </source>
</evidence>
<dbReference type="InterPro" id="IPR004343">
    <property type="entry name" value="Plus-3_dom"/>
</dbReference>
<sequence>MDVESEEDDWNPAQYPLEGKYMDEADRAKLLALPEIQREEILAQREDEIQKWKDRIALENLVKSQKGLSGADDSSTATRKPGTRDKLDKYKAERRAKEERRQSRRDRMGSPSSTPRKSRAHADSSSEDEDGRFTKDDELNSRVSKAHDSKPEPVNIYNLETIRMGRHKLAEYCDKPWFEKMVTGTFVRIVVGEDQGKNVYRICEVLKLGEPVKPYTLEGKTARETIECRHGTAVRSFSLDRVSNTHFTDREFDRLVKTHQHDKVRFPTRQDIIRKAEELEKLKYHTLNDADIDAMLARKRELAGKNKPEHRNIAFEFARLQQALSLAQKRGDRDEVQLLKSQLLQLETDYPESVPTQAQNGVKRPASGALEEEDLAAKINKRNRLMNEENIKRTEAAEAERKRRERKLAQSKLTVEPAGLSRSATPNGHPPGSDSANVAALPVAPPSQSAASFDTVVKGIEVDLGDF</sequence>
<organism evidence="7 8">
    <name type="scientific">Exidia glandulosa HHB12029</name>
    <dbReference type="NCBI Taxonomy" id="1314781"/>
    <lineage>
        <taxon>Eukaryota</taxon>
        <taxon>Fungi</taxon>
        <taxon>Dikarya</taxon>
        <taxon>Basidiomycota</taxon>
        <taxon>Agaricomycotina</taxon>
        <taxon>Agaricomycetes</taxon>
        <taxon>Auriculariales</taxon>
        <taxon>Exidiaceae</taxon>
        <taxon>Exidia</taxon>
    </lineage>
</organism>
<dbReference type="SUPFAM" id="SSF159042">
    <property type="entry name" value="Plus3-like"/>
    <property type="match status" value="1"/>
</dbReference>
<feature type="compositionally biased region" description="Basic and acidic residues" evidence="5">
    <location>
        <begin position="82"/>
        <end position="108"/>
    </location>
</feature>
<name>A0A165K9C5_EXIGL</name>
<dbReference type="FunCoup" id="A0A165K9C5">
    <property type="interactions" value="814"/>
</dbReference>
<evidence type="ECO:0000256" key="2">
    <source>
        <dbReference type="ARBA" id="ARBA00023015"/>
    </source>
</evidence>
<keyword evidence="8" id="KW-1185">Reference proteome</keyword>
<evidence type="ECO:0000259" key="6">
    <source>
        <dbReference type="PROSITE" id="PS51360"/>
    </source>
</evidence>
<dbReference type="EMBL" id="KV425948">
    <property type="protein sequence ID" value="KZV95994.1"/>
    <property type="molecule type" value="Genomic_DNA"/>
</dbReference>
<evidence type="ECO:0000256" key="5">
    <source>
        <dbReference type="SAM" id="MobiDB-lite"/>
    </source>
</evidence>
<feature type="compositionally biased region" description="Polar residues" evidence="5">
    <location>
        <begin position="62"/>
        <end position="78"/>
    </location>
</feature>
<dbReference type="PANTHER" id="PTHR13115">
    <property type="entry name" value="RNA POLYMERASE-ASSOCIATED PROTEIN RTF1 HOMOLOG"/>
    <property type="match status" value="1"/>
</dbReference>
<feature type="domain" description="Plus3" evidence="6">
    <location>
        <begin position="153"/>
        <end position="284"/>
    </location>
</feature>
<feature type="region of interest" description="Disordered" evidence="5">
    <location>
        <begin position="61"/>
        <end position="151"/>
    </location>
</feature>
<keyword evidence="4" id="KW-0539">Nucleus</keyword>
<evidence type="ECO:0000313" key="8">
    <source>
        <dbReference type="Proteomes" id="UP000077266"/>
    </source>
</evidence>
<reference evidence="7 8" key="1">
    <citation type="journal article" date="2016" name="Mol. Biol. Evol.">
        <title>Comparative Genomics of Early-Diverging Mushroom-Forming Fungi Provides Insights into the Origins of Lignocellulose Decay Capabilities.</title>
        <authorList>
            <person name="Nagy L.G."/>
            <person name="Riley R."/>
            <person name="Tritt A."/>
            <person name="Adam C."/>
            <person name="Daum C."/>
            <person name="Floudas D."/>
            <person name="Sun H."/>
            <person name="Yadav J.S."/>
            <person name="Pangilinan J."/>
            <person name="Larsson K.H."/>
            <person name="Matsuura K."/>
            <person name="Barry K."/>
            <person name="Labutti K."/>
            <person name="Kuo R."/>
            <person name="Ohm R.A."/>
            <person name="Bhattacharya S.S."/>
            <person name="Shirouzu T."/>
            <person name="Yoshinaga Y."/>
            <person name="Martin F.M."/>
            <person name="Grigoriev I.V."/>
            <person name="Hibbett D.S."/>
        </authorList>
    </citation>
    <scope>NUCLEOTIDE SEQUENCE [LARGE SCALE GENOMIC DNA]</scope>
    <source>
        <strain evidence="7 8">HHB12029</strain>
    </source>
</reference>
<dbReference type="STRING" id="1314781.A0A165K9C5"/>
<gene>
    <name evidence="7" type="ORF">EXIGLDRAFT_706223</name>
</gene>
<accession>A0A165K9C5</accession>
<keyword evidence="3" id="KW-0804">Transcription</keyword>
<comment type="subcellular location">
    <subcellularLocation>
        <location evidence="1">Nucleus</location>
    </subcellularLocation>
</comment>
<dbReference type="GO" id="GO:0016593">
    <property type="term" value="C:Cdc73/Paf1 complex"/>
    <property type="evidence" value="ECO:0007669"/>
    <property type="project" value="TreeGrafter"/>
</dbReference>
<evidence type="ECO:0000256" key="4">
    <source>
        <dbReference type="ARBA" id="ARBA00023242"/>
    </source>
</evidence>
<dbReference type="PANTHER" id="PTHR13115:SF8">
    <property type="entry name" value="RNA POLYMERASE-ASSOCIATED PROTEIN RTF1 HOMOLOG"/>
    <property type="match status" value="1"/>
</dbReference>